<reference evidence="1 2" key="1">
    <citation type="journal article" date="2018" name="J. Microbiol.">
        <title>Baekduia soli gen. nov., sp. nov., a novel bacterium isolated from the soil of Baekdu Mountain and proposal of a novel family name, Baekduiaceae fam. nov.</title>
        <authorList>
            <person name="An D.S."/>
            <person name="Siddiqi M.Z."/>
            <person name="Kim K.H."/>
            <person name="Yu H.S."/>
            <person name="Im W.T."/>
        </authorList>
    </citation>
    <scope>NUCLEOTIDE SEQUENCE [LARGE SCALE GENOMIC DNA]</scope>
    <source>
        <strain evidence="1 2">BR7-21</strain>
    </source>
</reference>
<keyword evidence="2" id="KW-1185">Reference proteome</keyword>
<dbReference type="OrthoDB" id="4734201at2"/>
<proteinExistence type="predicted"/>
<name>A0A5B8U092_9ACTN</name>
<sequence>MRLPAIRATWGAALLLAPDVVLGIIGQGRVDTRTRRVTQVLGGRELLQGLLASRHCSRSWVLRGAAVDGTHAVTMLALAVRRPASRRPATASALAATSLAVAGVVRGRRVP</sequence>
<protein>
    <recommendedName>
        <fullName evidence="3">DUF4267 domain-containing protein</fullName>
    </recommendedName>
</protein>
<organism evidence="1 2">
    <name type="scientific">Baekduia soli</name>
    <dbReference type="NCBI Taxonomy" id="496014"/>
    <lineage>
        <taxon>Bacteria</taxon>
        <taxon>Bacillati</taxon>
        <taxon>Actinomycetota</taxon>
        <taxon>Thermoleophilia</taxon>
        <taxon>Solirubrobacterales</taxon>
        <taxon>Baekduiaceae</taxon>
        <taxon>Baekduia</taxon>
    </lineage>
</organism>
<dbReference type="AlphaFoldDB" id="A0A5B8U092"/>
<accession>A0A5B8U092</accession>
<dbReference type="KEGG" id="bsol:FSW04_01640"/>
<dbReference type="RefSeq" id="WP_146915578.1">
    <property type="nucleotide sequence ID" value="NZ_CP042430.1"/>
</dbReference>
<dbReference type="EMBL" id="CP042430">
    <property type="protein sequence ID" value="QEC46407.1"/>
    <property type="molecule type" value="Genomic_DNA"/>
</dbReference>
<evidence type="ECO:0000313" key="1">
    <source>
        <dbReference type="EMBL" id="QEC46407.1"/>
    </source>
</evidence>
<gene>
    <name evidence="1" type="ORF">FSW04_01640</name>
</gene>
<evidence type="ECO:0008006" key="3">
    <source>
        <dbReference type="Google" id="ProtNLM"/>
    </source>
</evidence>
<evidence type="ECO:0000313" key="2">
    <source>
        <dbReference type="Proteomes" id="UP000321805"/>
    </source>
</evidence>
<dbReference type="Proteomes" id="UP000321805">
    <property type="component" value="Chromosome"/>
</dbReference>